<sequence length="270" mass="29818">MKISQSARVQYENNPLAEVICQIRFHRLTELDSTEQASFSAALGEHGYLLSGKEQINEITLEIGASVQQFGAGKSPRSIFHYTSGDANWRLSVCSEFMALSCSRYTNWSDFLSRMTAAAGAFAACFPEAIPTRIGLRYKDVIEREALDLNGARWDELVSPFLLGPLMPGALADGEVPLDGDVANMLSQTLLQLDDCRLLLQSAILLAIDGNKRAFLIDADFFEEGDLPPAHLHEECALSRCLEKLHNNAGSLFRRCITEKLHAALRPRSA</sequence>
<dbReference type="Proteomes" id="UP001143674">
    <property type="component" value="Unassembled WGS sequence"/>
</dbReference>
<evidence type="ECO:0000313" key="1">
    <source>
        <dbReference type="EMBL" id="MDB0522411.1"/>
    </source>
</evidence>
<dbReference type="NCBIfam" id="TIGR04255">
    <property type="entry name" value="sporadTIGR04255"/>
    <property type="match status" value="1"/>
</dbReference>
<comment type="caution">
    <text evidence="1">The sequence shown here is derived from an EMBL/GenBank/DDBJ whole genome shotgun (WGS) entry which is preliminary data.</text>
</comment>
<name>A0AAE3NL00_RALSL</name>
<reference evidence="1" key="1">
    <citation type="submission" date="2021-09" db="EMBL/GenBank/DDBJ databases">
        <title>Genomic analysis of Ralstonia spp.</title>
        <authorList>
            <person name="Aburjaile F."/>
            <person name="Ariute J.C."/>
            <person name="Pais A.K.L."/>
            <person name="Albuquerque G.M.R."/>
            <person name="Silva A.M.F."/>
            <person name="Brenig B."/>
            <person name="Azevedo V."/>
            <person name="Matiuzzi M."/>
            <person name="Ramos R."/>
            <person name="Goes-Neto A."/>
            <person name="Soares S."/>
            <person name="Iseppon A.M.B."/>
            <person name="Souza E."/>
            <person name="Gama M."/>
        </authorList>
    </citation>
    <scope>NUCLEOTIDE SEQUENCE</scope>
    <source>
        <strain evidence="1">B4</strain>
    </source>
</reference>
<dbReference type="RefSeq" id="WP_184850494.1">
    <property type="nucleotide sequence ID" value="NZ_JABZEH010000001.1"/>
</dbReference>
<accession>A0AAE3NL00</accession>
<organism evidence="1 2">
    <name type="scientific">Ralstonia solanacearum</name>
    <name type="common">Pseudomonas solanacearum</name>
    <dbReference type="NCBI Taxonomy" id="305"/>
    <lineage>
        <taxon>Bacteria</taxon>
        <taxon>Pseudomonadati</taxon>
        <taxon>Pseudomonadota</taxon>
        <taxon>Betaproteobacteria</taxon>
        <taxon>Burkholderiales</taxon>
        <taxon>Burkholderiaceae</taxon>
        <taxon>Ralstonia</taxon>
        <taxon>Ralstonia solanacearum species complex</taxon>
    </lineage>
</organism>
<dbReference type="AlphaFoldDB" id="A0AAE3NL00"/>
<evidence type="ECO:0000313" key="2">
    <source>
        <dbReference type="Proteomes" id="UP001143674"/>
    </source>
</evidence>
<dbReference type="EMBL" id="JAIVEX010000005">
    <property type="protein sequence ID" value="MDB0522411.1"/>
    <property type="molecule type" value="Genomic_DNA"/>
</dbReference>
<proteinExistence type="predicted"/>
<dbReference type="InterPro" id="IPR026349">
    <property type="entry name" value="CHP04255"/>
</dbReference>
<protein>
    <submittedName>
        <fullName evidence="1">TIGR04255 family protein</fullName>
    </submittedName>
</protein>
<gene>
    <name evidence="1" type="ORF">LBW55_12435</name>
</gene>